<accession>A0A9P9FDR5</accession>
<dbReference type="CDD" id="cd00027">
    <property type="entry name" value="BRCT"/>
    <property type="match status" value="1"/>
</dbReference>
<evidence type="ECO:0000313" key="3">
    <source>
        <dbReference type="EMBL" id="KAH7159946.1"/>
    </source>
</evidence>
<evidence type="ECO:0000256" key="1">
    <source>
        <dbReference type="SAM" id="MobiDB-lite"/>
    </source>
</evidence>
<evidence type="ECO:0000313" key="4">
    <source>
        <dbReference type="Proteomes" id="UP000717696"/>
    </source>
</evidence>
<dbReference type="AlphaFoldDB" id="A0A9P9FDR5"/>
<dbReference type="EMBL" id="JAGMUU010000002">
    <property type="protein sequence ID" value="KAH7159946.1"/>
    <property type="molecule type" value="Genomic_DNA"/>
</dbReference>
<feature type="domain" description="BRCT" evidence="2">
    <location>
        <begin position="1"/>
        <end position="97"/>
    </location>
</feature>
<dbReference type="InterPro" id="IPR036420">
    <property type="entry name" value="BRCT_dom_sf"/>
</dbReference>
<keyword evidence="4" id="KW-1185">Reference proteome</keyword>
<reference evidence="3" key="1">
    <citation type="journal article" date="2021" name="Nat. Commun.">
        <title>Genetic determinants of endophytism in the Arabidopsis root mycobiome.</title>
        <authorList>
            <person name="Mesny F."/>
            <person name="Miyauchi S."/>
            <person name="Thiergart T."/>
            <person name="Pickel B."/>
            <person name="Atanasova L."/>
            <person name="Karlsson M."/>
            <person name="Huettel B."/>
            <person name="Barry K.W."/>
            <person name="Haridas S."/>
            <person name="Chen C."/>
            <person name="Bauer D."/>
            <person name="Andreopoulos W."/>
            <person name="Pangilinan J."/>
            <person name="LaButti K."/>
            <person name="Riley R."/>
            <person name="Lipzen A."/>
            <person name="Clum A."/>
            <person name="Drula E."/>
            <person name="Henrissat B."/>
            <person name="Kohler A."/>
            <person name="Grigoriev I.V."/>
            <person name="Martin F.M."/>
            <person name="Hacquard S."/>
        </authorList>
    </citation>
    <scope>NUCLEOTIDE SEQUENCE</scope>
    <source>
        <strain evidence="3">MPI-CAGE-AT-0021</strain>
    </source>
</reference>
<dbReference type="InterPro" id="IPR001357">
    <property type="entry name" value="BRCT_dom"/>
</dbReference>
<sequence>MPHQIFKNYVLAAAGPLPGQLTVENLKRWAEVRKGQFTDDFDQHVTHLLCTREQFNKKVPRVRDALKRGKRFHIVHSDWFLFSTMNEKRQPEREYSMRNILAKQNAIKREQARIEKGKKDGEKFVNTNFFHIYIDREFFPYRIDITRDDETAGESGQRYTLCLWESDAKPRLYWFTAKFLKKKGNSQPSYYRPSSCSGKWRAEMDLFMEFFRLKTGVDWEDRVTKMNTMPHTLFQYSPPAGGKPVGRRLRFNYDYCREVNAELRGLTWPSPEDIMPVKQDVSGLGPLLPDLGDEHPLSHNGAVEAPEASTEAQTTSHIPDGDSVSSSPDTAVISSEGNAVDSPSSTTSPTFSFDESTYGSPEDGTCASQSQSDDEKPQAERILSVQGVLAYALE</sequence>
<comment type="caution">
    <text evidence="3">The sequence shown here is derived from an EMBL/GenBank/DDBJ whole genome shotgun (WGS) entry which is preliminary data.</text>
</comment>
<name>A0A9P9FDR5_9HYPO</name>
<protein>
    <recommendedName>
        <fullName evidence="2">BRCT domain-containing protein</fullName>
    </recommendedName>
</protein>
<dbReference type="Gene3D" id="3.40.50.10190">
    <property type="entry name" value="BRCT domain"/>
    <property type="match status" value="1"/>
</dbReference>
<feature type="compositionally biased region" description="Low complexity" evidence="1">
    <location>
        <begin position="341"/>
        <end position="357"/>
    </location>
</feature>
<dbReference type="Proteomes" id="UP000717696">
    <property type="component" value="Unassembled WGS sequence"/>
</dbReference>
<gene>
    <name evidence="3" type="ORF">B0J13DRAFT_616741</name>
</gene>
<proteinExistence type="predicted"/>
<dbReference type="PROSITE" id="PS50172">
    <property type="entry name" value="BRCT"/>
    <property type="match status" value="1"/>
</dbReference>
<organism evidence="3 4">
    <name type="scientific">Dactylonectria estremocensis</name>
    <dbReference type="NCBI Taxonomy" id="1079267"/>
    <lineage>
        <taxon>Eukaryota</taxon>
        <taxon>Fungi</taxon>
        <taxon>Dikarya</taxon>
        <taxon>Ascomycota</taxon>
        <taxon>Pezizomycotina</taxon>
        <taxon>Sordariomycetes</taxon>
        <taxon>Hypocreomycetidae</taxon>
        <taxon>Hypocreales</taxon>
        <taxon>Nectriaceae</taxon>
        <taxon>Dactylonectria</taxon>
    </lineage>
</organism>
<dbReference type="OrthoDB" id="342264at2759"/>
<evidence type="ECO:0000259" key="2">
    <source>
        <dbReference type="PROSITE" id="PS50172"/>
    </source>
</evidence>
<feature type="region of interest" description="Disordered" evidence="1">
    <location>
        <begin position="279"/>
        <end position="380"/>
    </location>
</feature>
<feature type="compositionally biased region" description="Polar residues" evidence="1">
    <location>
        <begin position="310"/>
        <end position="337"/>
    </location>
</feature>
<dbReference type="SUPFAM" id="SSF52113">
    <property type="entry name" value="BRCT domain"/>
    <property type="match status" value="1"/>
</dbReference>